<accession>A0ABT7VVQ2</accession>
<keyword evidence="3" id="KW-1185">Reference proteome</keyword>
<proteinExistence type="predicted"/>
<keyword evidence="1" id="KW-0812">Transmembrane</keyword>
<keyword evidence="1" id="KW-0472">Membrane</keyword>
<feature type="non-terminal residue" evidence="2">
    <location>
        <position position="317"/>
    </location>
</feature>
<reference evidence="2" key="1">
    <citation type="submission" date="2023-06" db="EMBL/GenBank/DDBJ databases">
        <title>Uncultivated large filamentous bacteria from sulfidic sediments reveal new species and different genomic features in energy metabolism and defense.</title>
        <authorList>
            <person name="Fonseca A."/>
        </authorList>
    </citation>
    <scope>NUCLEOTIDE SEQUENCE</scope>
    <source>
        <strain evidence="2">HSG4</strain>
    </source>
</reference>
<gene>
    <name evidence="2" type="ORF">QUF54_09855</name>
</gene>
<name>A0ABT7VVQ2_9GAMM</name>
<keyword evidence="1" id="KW-1133">Transmembrane helix</keyword>
<dbReference type="Proteomes" id="UP001171945">
    <property type="component" value="Unassembled WGS sequence"/>
</dbReference>
<organism evidence="2 3">
    <name type="scientific">Candidatus Marithioploca araucensis</name>
    <dbReference type="NCBI Taxonomy" id="70273"/>
    <lineage>
        <taxon>Bacteria</taxon>
        <taxon>Pseudomonadati</taxon>
        <taxon>Pseudomonadota</taxon>
        <taxon>Gammaproteobacteria</taxon>
        <taxon>Thiotrichales</taxon>
        <taxon>Thiotrichaceae</taxon>
        <taxon>Candidatus Marithioploca</taxon>
    </lineage>
</organism>
<protein>
    <submittedName>
        <fullName evidence="2">Uncharacterized protein</fullName>
    </submittedName>
</protein>
<evidence type="ECO:0000313" key="3">
    <source>
        <dbReference type="Proteomes" id="UP001171945"/>
    </source>
</evidence>
<evidence type="ECO:0000256" key="1">
    <source>
        <dbReference type="SAM" id="Phobius"/>
    </source>
</evidence>
<evidence type="ECO:0000313" key="2">
    <source>
        <dbReference type="EMBL" id="MDM8563646.1"/>
    </source>
</evidence>
<dbReference type="EMBL" id="JAUCGM010000773">
    <property type="protein sequence ID" value="MDM8563646.1"/>
    <property type="molecule type" value="Genomic_DNA"/>
</dbReference>
<feature type="transmembrane region" description="Helical" evidence="1">
    <location>
        <begin position="27"/>
        <end position="49"/>
    </location>
</feature>
<sequence length="317" mass="35204">MSAIFKKRVPALETKGLTSRKRWRDHLAQSVMVGIFAFLYSGLSVTYAATPYPEAGIDQTSSLGSFSIRVTKEYGIKWLAIDTCPGNLSDPNDPCVIHSPTLQDIKTKIGRSQRQEDGDNADVEGAFIPCRDETVEISGCPTTGEFPNVLPNPVMDGDFTFVPKIGLFTEGPLGTEEVHTQILSLNMTEHETCSGPQSATAIRVGFAGILPEPLEITPRSIGEVESKNAKEETRVFDEDKDMFDLDAESFFNVFMYIDLDLDVNQEVDTTLFNKYPLIIQQDDLTRFPLTAVYIHGGSEFHPMVYDKYSGDHVGWLT</sequence>
<comment type="caution">
    <text evidence="2">The sequence shown here is derived from an EMBL/GenBank/DDBJ whole genome shotgun (WGS) entry which is preliminary data.</text>
</comment>